<name>A0A061GET2_THECC</name>
<feature type="region of interest" description="Disordered" evidence="1">
    <location>
        <begin position="19"/>
        <end position="40"/>
    </location>
</feature>
<organism evidence="2 3">
    <name type="scientific">Theobroma cacao</name>
    <name type="common">Cacao</name>
    <name type="synonym">Cocoa</name>
    <dbReference type="NCBI Taxonomy" id="3641"/>
    <lineage>
        <taxon>Eukaryota</taxon>
        <taxon>Viridiplantae</taxon>
        <taxon>Streptophyta</taxon>
        <taxon>Embryophyta</taxon>
        <taxon>Tracheophyta</taxon>
        <taxon>Spermatophyta</taxon>
        <taxon>Magnoliopsida</taxon>
        <taxon>eudicotyledons</taxon>
        <taxon>Gunneridae</taxon>
        <taxon>Pentapetalae</taxon>
        <taxon>rosids</taxon>
        <taxon>malvids</taxon>
        <taxon>Malvales</taxon>
        <taxon>Malvaceae</taxon>
        <taxon>Byttnerioideae</taxon>
        <taxon>Theobroma</taxon>
    </lineage>
</organism>
<reference evidence="2 3" key="1">
    <citation type="journal article" date="2013" name="Genome Biol.">
        <title>The genome sequence of the most widely cultivated cacao type and its use to identify candidate genes regulating pod color.</title>
        <authorList>
            <person name="Motamayor J.C."/>
            <person name="Mockaitis K."/>
            <person name="Schmutz J."/>
            <person name="Haiminen N."/>
            <person name="Iii D.L."/>
            <person name="Cornejo O."/>
            <person name="Findley S.D."/>
            <person name="Zheng P."/>
            <person name="Utro F."/>
            <person name="Royaert S."/>
            <person name="Saski C."/>
            <person name="Jenkins J."/>
            <person name="Podicheti R."/>
            <person name="Zhao M."/>
            <person name="Scheffler B.E."/>
            <person name="Stack J.C."/>
            <person name="Feltus F.A."/>
            <person name="Mustiga G.M."/>
            <person name="Amores F."/>
            <person name="Phillips W."/>
            <person name="Marelli J.P."/>
            <person name="May G.D."/>
            <person name="Shapiro H."/>
            <person name="Ma J."/>
            <person name="Bustamante C.D."/>
            <person name="Schnell R.J."/>
            <person name="Main D."/>
            <person name="Gilbert D."/>
            <person name="Parida L."/>
            <person name="Kuhn D.N."/>
        </authorList>
    </citation>
    <scope>NUCLEOTIDE SEQUENCE [LARGE SCALE GENOMIC DNA]</scope>
    <source>
        <strain evidence="3">cv. Matina 1-6</strain>
    </source>
</reference>
<dbReference type="Proteomes" id="UP000026915">
    <property type="component" value="Chromosome 6"/>
</dbReference>
<evidence type="ECO:0000256" key="1">
    <source>
        <dbReference type="SAM" id="MobiDB-lite"/>
    </source>
</evidence>
<keyword evidence="3" id="KW-1185">Reference proteome</keyword>
<dbReference type="AlphaFoldDB" id="A0A061GET2"/>
<sequence length="270" mass="30637">MERQRNEFIRRQRNVVRRPLLTELPRPSPPNSNRKPTGHTQTAVDLKCNTCHYIIPRGTNMPFRCYWRSYIPGCPDPRFKRHMNCSNCSADIVIDLVDGKYVAVMGATQEDDSEAICVTRGRLSNFYKISRVILKQFESLRDTSVSFTNQDLCRMILKLFESLGDTSCSSTNPDRWRMILKQIESLGDTSVSSTSHDLCRMILKQFESLGDTSVSSTNQDLCRLILKQFESLGDTSVSSTNQDLCRMILKQFESLGDTSVSSANQESAPP</sequence>
<proteinExistence type="predicted"/>
<accession>A0A061GET2</accession>
<dbReference type="Gramene" id="EOY28385">
    <property type="protein sequence ID" value="EOY28385"/>
    <property type="gene ID" value="TCM_029968"/>
</dbReference>
<dbReference type="EMBL" id="CM001884">
    <property type="protein sequence ID" value="EOY28385.1"/>
    <property type="molecule type" value="Genomic_DNA"/>
</dbReference>
<evidence type="ECO:0000313" key="3">
    <source>
        <dbReference type="Proteomes" id="UP000026915"/>
    </source>
</evidence>
<protein>
    <submittedName>
        <fullName evidence="2">Uncharacterized protein isoform 1</fullName>
    </submittedName>
</protein>
<gene>
    <name evidence="2" type="ORF">TCM_029968</name>
</gene>
<evidence type="ECO:0000313" key="2">
    <source>
        <dbReference type="EMBL" id="EOY28385.1"/>
    </source>
</evidence>